<dbReference type="RefSeq" id="WP_187067222.1">
    <property type="nucleotide sequence ID" value="NZ_JACRVF010000002.1"/>
</dbReference>
<comment type="pathway">
    <text evidence="2 10">Cofactor biosynthesis; (R)-pantothenate biosynthesis; (R)-pantoate from 3-methyl-2-oxobutanoate: step 2/2.</text>
</comment>
<dbReference type="SUPFAM" id="SSF48179">
    <property type="entry name" value="6-phosphogluconate dehydrogenase C-terminal domain-like"/>
    <property type="match status" value="1"/>
</dbReference>
<keyword evidence="10" id="KW-0566">Pantothenate biosynthesis</keyword>
<evidence type="ECO:0000313" key="14">
    <source>
        <dbReference type="Proteomes" id="UP000603640"/>
    </source>
</evidence>
<accession>A0A923SIV2</accession>
<dbReference type="Gene3D" id="1.10.1040.10">
    <property type="entry name" value="N-(1-d-carboxylethyl)-l-norvaline Dehydrogenase, domain 2"/>
    <property type="match status" value="1"/>
</dbReference>
<evidence type="ECO:0000259" key="11">
    <source>
        <dbReference type="Pfam" id="PF02558"/>
    </source>
</evidence>
<comment type="similarity">
    <text evidence="3 10">Belongs to the ketopantoate reductase family.</text>
</comment>
<reference evidence="13" key="1">
    <citation type="submission" date="2020-08" db="EMBL/GenBank/DDBJ databases">
        <title>Pontibacter sp. SD6 16S ribosomal RNA gene Genome sequencing and assembly.</title>
        <authorList>
            <person name="Kang M."/>
        </authorList>
    </citation>
    <scope>NUCLEOTIDE SEQUENCE</scope>
    <source>
        <strain evidence="13">SD6</strain>
    </source>
</reference>
<organism evidence="13 14">
    <name type="scientific">Pontibacter cellulosilyticus</name>
    <dbReference type="NCBI Taxonomy" id="1720253"/>
    <lineage>
        <taxon>Bacteria</taxon>
        <taxon>Pseudomonadati</taxon>
        <taxon>Bacteroidota</taxon>
        <taxon>Cytophagia</taxon>
        <taxon>Cytophagales</taxon>
        <taxon>Hymenobacteraceae</taxon>
        <taxon>Pontibacter</taxon>
    </lineage>
</organism>
<evidence type="ECO:0000256" key="1">
    <source>
        <dbReference type="ARBA" id="ARBA00002919"/>
    </source>
</evidence>
<dbReference type="Proteomes" id="UP000603640">
    <property type="component" value="Unassembled WGS sequence"/>
</dbReference>
<dbReference type="GO" id="GO:0008677">
    <property type="term" value="F:2-dehydropantoate 2-reductase activity"/>
    <property type="evidence" value="ECO:0007669"/>
    <property type="project" value="UniProtKB-EC"/>
</dbReference>
<evidence type="ECO:0000256" key="10">
    <source>
        <dbReference type="RuleBase" id="RU362068"/>
    </source>
</evidence>
<gene>
    <name evidence="13" type="ORF">H8S84_10270</name>
</gene>
<dbReference type="PANTHER" id="PTHR21708:SF26">
    <property type="entry name" value="2-DEHYDROPANTOATE 2-REDUCTASE"/>
    <property type="match status" value="1"/>
</dbReference>
<feature type="domain" description="Ketopantoate reductase C-terminal" evidence="12">
    <location>
        <begin position="178"/>
        <end position="298"/>
    </location>
</feature>
<evidence type="ECO:0000313" key="13">
    <source>
        <dbReference type="EMBL" id="MBC5993219.1"/>
    </source>
</evidence>
<evidence type="ECO:0000259" key="12">
    <source>
        <dbReference type="Pfam" id="PF08546"/>
    </source>
</evidence>
<dbReference type="Pfam" id="PF02558">
    <property type="entry name" value="ApbA"/>
    <property type="match status" value="1"/>
</dbReference>
<dbReference type="InterPro" id="IPR013752">
    <property type="entry name" value="KPA_reductase"/>
</dbReference>
<protein>
    <recommendedName>
        <fullName evidence="5 10">2-dehydropantoate 2-reductase</fullName>
        <ecNumber evidence="4 10">1.1.1.169</ecNumber>
    </recommendedName>
    <alternativeName>
        <fullName evidence="8 10">Ketopantoate reductase</fullName>
    </alternativeName>
</protein>
<dbReference type="AlphaFoldDB" id="A0A923SIV2"/>
<dbReference type="EMBL" id="JACRVF010000002">
    <property type="protein sequence ID" value="MBC5993219.1"/>
    <property type="molecule type" value="Genomic_DNA"/>
</dbReference>
<comment type="function">
    <text evidence="1 10">Catalyzes the NADPH-dependent reduction of ketopantoate into pantoic acid.</text>
</comment>
<evidence type="ECO:0000256" key="8">
    <source>
        <dbReference type="ARBA" id="ARBA00032024"/>
    </source>
</evidence>
<dbReference type="InterPro" id="IPR036291">
    <property type="entry name" value="NAD(P)-bd_dom_sf"/>
</dbReference>
<evidence type="ECO:0000256" key="5">
    <source>
        <dbReference type="ARBA" id="ARBA00019465"/>
    </source>
</evidence>
<keyword evidence="6 10" id="KW-0521">NADP</keyword>
<sequence length="308" mass="33796">MKIAIIGTGGVGGYFGAKLAKAGHEVIFLARGKHLQAMQTDGLTVKSIKDDFKIEKVTATDSIKSIGPVDLVMVCVKAWQVKEAALELATIVTPDTLILPLQNGVLAAQELGEHLPARNVLGGLCRIISKIEAPGVINHFGVEPTIIFGELDNQLSARTQQLQQVFEQADIQAKVATDIQAELWKKFIGICVSGLLAITRSTYGQVLDLPQTRQLLVELLTEVYTLSQRIGINIETDFVARTILNFEALPPESTASLTRDVWEGKPSEIEYQNGTVVKLAEQYNVPVPVNRFIYHCILPMEKKARQQV</sequence>
<name>A0A923SIV2_9BACT</name>
<evidence type="ECO:0000256" key="3">
    <source>
        <dbReference type="ARBA" id="ARBA00007870"/>
    </source>
</evidence>
<evidence type="ECO:0000256" key="4">
    <source>
        <dbReference type="ARBA" id="ARBA00013014"/>
    </source>
</evidence>
<evidence type="ECO:0000256" key="9">
    <source>
        <dbReference type="ARBA" id="ARBA00048793"/>
    </source>
</evidence>
<dbReference type="InterPro" id="IPR051402">
    <property type="entry name" value="KPR-Related"/>
</dbReference>
<dbReference type="GO" id="GO:0005737">
    <property type="term" value="C:cytoplasm"/>
    <property type="evidence" value="ECO:0007669"/>
    <property type="project" value="TreeGrafter"/>
</dbReference>
<evidence type="ECO:0000256" key="7">
    <source>
        <dbReference type="ARBA" id="ARBA00023002"/>
    </source>
</evidence>
<dbReference type="SUPFAM" id="SSF51735">
    <property type="entry name" value="NAD(P)-binding Rossmann-fold domains"/>
    <property type="match status" value="1"/>
</dbReference>
<dbReference type="PANTHER" id="PTHR21708">
    <property type="entry name" value="PROBABLE 2-DEHYDROPANTOATE 2-REDUCTASE"/>
    <property type="match status" value="1"/>
</dbReference>
<dbReference type="InterPro" id="IPR008927">
    <property type="entry name" value="6-PGluconate_DH-like_C_sf"/>
</dbReference>
<dbReference type="InterPro" id="IPR013332">
    <property type="entry name" value="KPR_N"/>
</dbReference>
<evidence type="ECO:0000256" key="2">
    <source>
        <dbReference type="ARBA" id="ARBA00004994"/>
    </source>
</evidence>
<dbReference type="EC" id="1.1.1.169" evidence="4 10"/>
<keyword evidence="14" id="KW-1185">Reference proteome</keyword>
<keyword evidence="7 10" id="KW-0560">Oxidoreductase</keyword>
<feature type="domain" description="Ketopantoate reductase N-terminal" evidence="11">
    <location>
        <begin position="3"/>
        <end position="152"/>
    </location>
</feature>
<proteinExistence type="inferred from homology"/>
<dbReference type="Gene3D" id="3.40.50.720">
    <property type="entry name" value="NAD(P)-binding Rossmann-like Domain"/>
    <property type="match status" value="1"/>
</dbReference>
<dbReference type="InterPro" id="IPR013328">
    <property type="entry name" value="6PGD_dom2"/>
</dbReference>
<comment type="caution">
    <text evidence="13">The sequence shown here is derived from an EMBL/GenBank/DDBJ whole genome shotgun (WGS) entry which is preliminary data.</text>
</comment>
<dbReference type="NCBIfam" id="TIGR00745">
    <property type="entry name" value="apbA_panE"/>
    <property type="match status" value="1"/>
</dbReference>
<comment type="catalytic activity">
    <reaction evidence="9 10">
        <text>(R)-pantoate + NADP(+) = 2-dehydropantoate + NADPH + H(+)</text>
        <dbReference type="Rhea" id="RHEA:16233"/>
        <dbReference type="ChEBI" id="CHEBI:11561"/>
        <dbReference type="ChEBI" id="CHEBI:15378"/>
        <dbReference type="ChEBI" id="CHEBI:15980"/>
        <dbReference type="ChEBI" id="CHEBI:57783"/>
        <dbReference type="ChEBI" id="CHEBI:58349"/>
        <dbReference type="EC" id="1.1.1.169"/>
    </reaction>
</comment>
<evidence type="ECO:0000256" key="6">
    <source>
        <dbReference type="ARBA" id="ARBA00022857"/>
    </source>
</evidence>
<dbReference type="InterPro" id="IPR003710">
    <property type="entry name" value="ApbA"/>
</dbReference>
<dbReference type="GO" id="GO:0015940">
    <property type="term" value="P:pantothenate biosynthetic process"/>
    <property type="evidence" value="ECO:0007669"/>
    <property type="project" value="UniProtKB-KW"/>
</dbReference>
<dbReference type="Pfam" id="PF08546">
    <property type="entry name" value="ApbA_C"/>
    <property type="match status" value="1"/>
</dbReference>
<dbReference type="FunFam" id="3.40.50.720:FF:000307">
    <property type="entry name" value="2-dehydropantoate 2-reductase"/>
    <property type="match status" value="1"/>
</dbReference>